<dbReference type="PANTHER" id="PTHR31793:SF40">
    <property type="entry name" value="ACYL-COA THIOESTER HYDROLASE, YBGC_YBAW FAMILY"/>
    <property type="match status" value="1"/>
</dbReference>
<dbReference type="InterPro" id="IPR029069">
    <property type="entry name" value="HotDog_dom_sf"/>
</dbReference>
<evidence type="ECO:0000313" key="1">
    <source>
        <dbReference type="EMBL" id="HDX33102.1"/>
    </source>
</evidence>
<dbReference type="InterPro" id="IPR050563">
    <property type="entry name" value="4-hydroxybenzoyl-CoA_TE"/>
</dbReference>
<dbReference type="CDD" id="cd00586">
    <property type="entry name" value="4HBT"/>
    <property type="match status" value="1"/>
</dbReference>
<organism evidence="1">
    <name type="scientific">Caldilinea aerophila</name>
    <dbReference type="NCBI Taxonomy" id="133453"/>
    <lineage>
        <taxon>Bacteria</taxon>
        <taxon>Bacillati</taxon>
        <taxon>Chloroflexota</taxon>
        <taxon>Caldilineae</taxon>
        <taxon>Caldilineales</taxon>
        <taxon>Caldilineaceae</taxon>
        <taxon>Caldilinea</taxon>
    </lineage>
</organism>
<protein>
    <submittedName>
        <fullName evidence="1">Acyl-CoA thioesterase</fullName>
    </submittedName>
</protein>
<dbReference type="EMBL" id="DSMG01000174">
    <property type="protein sequence ID" value="HDX33102.1"/>
    <property type="molecule type" value="Genomic_DNA"/>
</dbReference>
<dbReference type="SUPFAM" id="SSF54637">
    <property type="entry name" value="Thioesterase/thiol ester dehydrase-isomerase"/>
    <property type="match status" value="1"/>
</dbReference>
<gene>
    <name evidence="1" type="ORF">ENQ20_16680</name>
</gene>
<dbReference type="AlphaFoldDB" id="A0A7C1JMR2"/>
<dbReference type="GO" id="GO:0047617">
    <property type="term" value="F:fatty acyl-CoA hydrolase activity"/>
    <property type="evidence" value="ECO:0007669"/>
    <property type="project" value="TreeGrafter"/>
</dbReference>
<proteinExistence type="predicted"/>
<reference evidence="1" key="1">
    <citation type="journal article" date="2020" name="mSystems">
        <title>Genome- and Community-Level Interaction Insights into Carbon Utilization and Element Cycling Functions of Hydrothermarchaeota in Hydrothermal Sediment.</title>
        <authorList>
            <person name="Zhou Z."/>
            <person name="Liu Y."/>
            <person name="Xu W."/>
            <person name="Pan J."/>
            <person name="Luo Z.H."/>
            <person name="Li M."/>
        </authorList>
    </citation>
    <scope>NUCLEOTIDE SEQUENCE [LARGE SCALE GENOMIC DNA]</scope>
    <source>
        <strain evidence="1">SpSt-289</strain>
    </source>
</reference>
<sequence length="152" mass="17287">MDNNAARWTHPLLTGFPVVLEIPVAWGEMDAFQHVNNIIYFRYFESGRIAYFERAGLMEEMAESGIGPILASASCKFKFPLTYPDRVLVGTRVGEIGTDRFVMYYRIVSTRHDRVAAEGDGVIVSYDYRMKQKAELPAAVRNRIEAMEASIR</sequence>
<accession>A0A7C1JMR2</accession>
<name>A0A7C1JMR2_9CHLR</name>
<comment type="caution">
    <text evidence="1">The sequence shown here is derived from an EMBL/GenBank/DDBJ whole genome shotgun (WGS) entry which is preliminary data.</text>
</comment>
<dbReference type="Pfam" id="PF13279">
    <property type="entry name" value="4HBT_2"/>
    <property type="match status" value="1"/>
</dbReference>
<dbReference type="PANTHER" id="PTHR31793">
    <property type="entry name" value="4-HYDROXYBENZOYL-COA THIOESTERASE FAMILY MEMBER"/>
    <property type="match status" value="1"/>
</dbReference>
<dbReference type="Gene3D" id="3.10.129.10">
    <property type="entry name" value="Hotdog Thioesterase"/>
    <property type="match status" value="1"/>
</dbReference>